<feature type="transmembrane region" description="Helical" evidence="1">
    <location>
        <begin position="303"/>
        <end position="329"/>
    </location>
</feature>
<evidence type="ECO:0000313" key="2">
    <source>
        <dbReference type="EMBL" id="MBK4734517.1"/>
    </source>
</evidence>
<accession>A0A934W534</accession>
<feature type="transmembrane region" description="Helical" evidence="1">
    <location>
        <begin position="165"/>
        <end position="185"/>
    </location>
</feature>
<feature type="transmembrane region" description="Helical" evidence="1">
    <location>
        <begin position="373"/>
        <end position="393"/>
    </location>
</feature>
<feature type="transmembrane region" description="Helical" evidence="1">
    <location>
        <begin position="21"/>
        <end position="43"/>
    </location>
</feature>
<keyword evidence="1" id="KW-0812">Transmembrane</keyword>
<sequence length="615" mass="65592">MPKEASTDHEPARAAVVATRIAALRLGAGFLQGLALSWLYRAASAHVWPADTPYLFQPLLLTLFIVPLLFITGLGYLRTRQLLLWLSAATAVLVLLALYGHWRAGASSAPAIPAWSGGQFLLTLLTTACAGMFVAQALVLAGACRGKQRRLLADYCSYFDASWKLAIQVAASAVFALAFWLLLVLGGQLLKLVNIEFLQRLTGLSWFNIPAFTAAFGCALHVTDVRPGIVRGIRSLALSLLAWLLPMVALIVVGFLLCLPWTGLTPLWATGHASLVLIGVASALLLLINAAYQDGDMDTRLPLLMRVCVRAAALCLPPLVAIAAHALFLRVRQYGWTTDRIALACCVLMLALHAAGYAYGAMRARGMREIAQVNVFCAFVFLGLLLALLSPLADPARLAVASQVARLEAGKVEPERFDFAYLRTHGARFGVAALEALSHREGSAKAARIRQRAESALQGPCCGAQAGSAKSGKFDVAANLHLLPEGASLPASFLAQNWAALPSAALLPQCLTRTDASCDAFLIDVNGDGKPEVLLLGTRHNTGSGVLAEAADGRWRLAFTLPSQAAGCKALRDALAAGDFSLQSSAWRNLEALGSRIPLKAFDADEEFRCPDPVK</sequence>
<comment type="caution">
    <text evidence="2">The sequence shown here is derived from an EMBL/GenBank/DDBJ whole genome shotgun (WGS) entry which is preliminary data.</text>
</comment>
<keyword evidence="3" id="KW-1185">Reference proteome</keyword>
<evidence type="ECO:0000256" key="1">
    <source>
        <dbReference type="SAM" id="Phobius"/>
    </source>
</evidence>
<feature type="transmembrane region" description="Helical" evidence="1">
    <location>
        <begin position="341"/>
        <end position="361"/>
    </location>
</feature>
<reference evidence="2" key="1">
    <citation type="submission" date="2021-01" db="EMBL/GenBank/DDBJ databases">
        <title>Genome sequence of strain Noviherbaspirillum sp. DKR-6.</title>
        <authorList>
            <person name="Chaudhary D.K."/>
        </authorList>
    </citation>
    <scope>NUCLEOTIDE SEQUENCE</scope>
    <source>
        <strain evidence="2">DKR-6</strain>
    </source>
</reference>
<feature type="transmembrane region" description="Helical" evidence="1">
    <location>
        <begin position="82"/>
        <end position="100"/>
    </location>
</feature>
<gene>
    <name evidence="2" type="ORF">JJB74_07870</name>
</gene>
<keyword evidence="1" id="KW-0472">Membrane</keyword>
<organism evidence="2 3">
    <name type="scientific">Noviherbaspirillum pedocola</name>
    <dbReference type="NCBI Taxonomy" id="2801341"/>
    <lineage>
        <taxon>Bacteria</taxon>
        <taxon>Pseudomonadati</taxon>
        <taxon>Pseudomonadota</taxon>
        <taxon>Betaproteobacteria</taxon>
        <taxon>Burkholderiales</taxon>
        <taxon>Oxalobacteraceae</taxon>
        <taxon>Noviherbaspirillum</taxon>
    </lineage>
</organism>
<feature type="transmembrane region" description="Helical" evidence="1">
    <location>
        <begin position="120"/>
        <end position="144"/>
    </location>
</feature>
<feature type="transmembrane region" description="Helical" evidence="1">
    <location>
        <begin position="205"/>
        <end position="223"/>
    </location>
</feature>
<dbReference type="InterPro" id="IPR025291">
    <property type="entry name" value="DUF4153"/>
</dbReference>
<proteinExistence type="predicted"/>
<dbReference type="AlphaFoldDB" id="A0A934W534"/>
<protein>
    <submittedName>
        <fullName evidence="2">DUF4153 domain-containing protein</fullName>
    </submittedName>
</protein>
<keyword evidence="1" id="KW-1133">Transmembrane helix</keyword>
<feature type="transmembrane region" description="Helical" evidence="1">
    <location>
        <begin position="268"/>
        <end position="291"/>
    </location>
</feature>
<dbReference type="Proteomes" id="UP000622890">
    <property type="component" value="Unassembled WGS sequence"/>
</dbReference>
<dbReference type="RefSeq" id="WP_200591260.1">
    <property type="nucleotide sequence ID" value="NZ_JAEPBG010000002.1"/>
</dbReference>
<name>A0A934W534_9BURK</name>
<dbReference type="Pfam" id="PF13687">
    <property type="entry name" value="DUF4153"/>
    <property type="match status" value="1"/>
</dbReference>
<evidence type="ECO:0000313" key="3">
    <source>
        <dbReference type="Proteomes" id="UP000622890"/>
    </source>
</evidence>
<dbReference type="EMBL" id="JAEPBG010000002">
    <property type="protein sequence ID" value="MBK4734517.1"/>
    <property type="molecule type" value="Genomic_DNA"/>
</dbReference>
<feature type="transmembrane region" description="Helical" evidence="1">
    <location>
        <begin position="55"/>
        <end position="77"/>
    </location>
</feature>
<feature type="transmembrane region" description="Helical" evidence="1">
    <location>
        <begin position="235"/>
        <end position="262"/>
    </location>
</feature>